<name>A0ABU5XAF4_BORPP</name>
<reference evidence="1 2" key="1">
    <citation type="submission" date="2023-12" db="EMBL/GenBank/DDBJ databases">
        <title>Draft Genome Sequences of Bordetella parapertussis clinical Isolates from Colombia, 2023.</title>
        <authorList>
            <person name="Montilla E.A."/>
            <person name="Rojas F."/>
            <person name="Vargas M.N."/>
            <person name="Bonilla V."/>
            <person name="Duarte C."/>
        </authorList>
    </citation>
    <scope>NUCLEOTIDE SEQUENCE [LARGE SCALE GENOMIC DNA]</scope>
    <source>
        <strain evidence="1 2">320001806</strain>
    </source>
</reference>
<dbReference type="Pfam" id="PF13665">
    <property type="entry name" value="Tox-PAAR-like"/>
    <property type="match status" value="1"/>
</dbReference>
<dbReference type="RefSeq" id="WP_323670158.1">
    <property type="nucleotide sequence ID" value="NZ_JAXUBE010000207.1"/>
</dbReference>
<gene>
    <name evidence="1" type="ORF">U5T69_22640</name>
</gene>
<dbReference type="Proteomes" id="UP001324595">
    <property type="component" value="Unassembled WGS sequence"/>
</dbReference>
<keyword evidence="2" id="KW-1185">Reference proteome</keyword>
<protein>
    <submittedName>
        <fullName evidence="1">DUF4150 domain-containing protein</fullName>
    </submittedName>
</protein>
<accession>A0ABU5XAF4</accession>
<dbReference type="EMBL" id="JAXUBE010000207">
    <property type="protein sequence ID" value="MEB2665885.1"/>
    <property type="molecule type" value="Genomic_DNA"/>
</dbReference>
<sequence length="149" mass="15224">MFADCQLMGMDLAFPDICKTPPALLPIPYPNFALGPMGIPNVWNVLLMAMPAHNLLTTIALSNGDNPGIGMGLISQTVMAQARRITCVPNVLFGCIPATRLTGVTVQNTINTVGMRVVPSQLKVVLLGGGGGGGAAKAAKSAKAGKGPG</sequence>
<evidence type="ECO:0000313" key="2">
    <source>
        <dbReference type="Proteomes" id="UP001324595"/>
    </source>
</evidence>
<feature type="non-terminal residue" evidence="1">
    <location>
        <position position="149"/>
    </location>
</feature>
<organism evidence="1 2">
    <name type="scientific">Bordetella parapertussis</name>
    <dbReference type="NCBI Taxonomy" id="519"/>
    <lineage>
        <taxon>Bacteria</taxon>
        <taxon>Pseudomonadati</taxon>
        <taxon>Pseudomonadota</taxon>
        <taxon>Betaproteobacteria</taxon>
        <taxon>Burkholderiales</taxon>
        <taxon>Alcaligenaceae</taxon>
        <taxon>Bordetella</taxon>
    </lineage>
</organism>
<comment type="caution">
    <text evidence="1">The sequence shown here is derived from an EMBL/GenBank/DDBJ whole genome shotgun (WGS) entry which is preliminary data.</text>
</comment>
<evidence type="ECO:0000313" key="1">
    <source>
        <dbReference type="EMBL" id="MEB2665885.1"/>
    </source>
</evidence>
<proteinExistence type="predicted"/>